<proteinExistence type="predicted"/>
<gene>
    <name evidence="1" type="ORF">N3K66_007240</name>
</gene>
<dbReference type="EMBL" id="CM047946">
    <property type="protein sequence ID" value="KAI9897384.1"/>
    <property type="molecule type" value="Genomic_DNA"/>
</dbReference>
<comment type="caution">
    <text evidence="1">The sequence shown here is derived from an EMBL/GenBank/DDBJ whole genome shotgun (WGS) entry which is preliminary data.</text>
</comment>
<keyword evidence="2" id="KW-1185">Reference proteome</keyword>
<evidence type="ECO:0000313" key="1">
    <source>
        <dbReference type="EMBL" id="KAI9897384.1"/>
    </source>
</evidence>
<dbReference type="Proteomes" id="UP001163324">
    <property type="component" value="Chromosome 7"/>
</dbReference>
<reference evidence="1" key="1">
    <citation type="submission" date="2022-10" db="EMBL/GenBank/DDBJ databases">
        <title>Complete Genome of Trichothecium roseum strain YXFP-22015, a Plant Pathogen Isolated from Citrus.</title>
        <authorList>
            <person name="Wang Y."/>
            <person name="Zhu L."/>
        </authorList>
    </citation>
    <scope>NUCLEOTIDE SEQUENCE</scope>
    <source>
        <strain evidence="1">YXFP-22015</strain>
    </source>
</reference>
<name>A0ACC0UV40_9HYPO</name>
<protein>
    <submittedName>
        <fullName evidence="1">Uncharacterized protein</fullName>
    </submittedName>
</protein>
<sequence>MRRTLRRKPGCQSCRARHVKCEGEIPCAQCVKRGLRCTPAPRIRFRRSNGLGRARSRFPQGQVWCNTNGKKLTIIDQTLEVSQDNNGDDGDDNDDGEDTRYHEADPLGEESEPSSPPASPPGADDEAPTEAQTSDAPCPASDAGVSALSVSKVLAQHAEDDYAGAHLEQLPAFSASLPVPLAAVETYHYPSTAQPARAPYENRFSGEPPSPAPRANIKPGPKTSRAERRLLKHFVDSIGPSLDPCDPDKRLAVRILEAALRDAEMMRLLLSVSSLSVAGAEGAFCSRDHPRADNLGASRNRLAIKTLLLLIRDAMLGIYSTSTIDSLHQASLFQPDPDASERQNAFTDQIVWASLRQKLFLAIMNQDLQSLFHHQDQTTDIKALLDNLLLAHSRRPTTDETWANRAFANLLSCAHFCVGDAKSSAAYDQLARDLAAWADSRPSCFAPVYHQQAGGKGAGPFPQVWFLNDAVAAASQYHHLARTLLVAYNPRVPRLGPAKKAAARWTDQQIQNDVKIICGTAESKSAVNPLHLTACMAITIAGDRFEDDGERICLLEILRKTTGRYGWSTLAAQGYLKATWEGGFRG</sequence>
<organism evidence="1 2">
    <name type="scientific">Trichothecium roseum</name>
    <dbReference type="NCBI Taxonomy" id="47278"/>
    <lineage>
        <taxon>Eukaryota</taxon>
        <taxon>Fungi</taxon>
        <taxon>Dikarya</taxon>
        <taxon>Ascomycota</taxon>
        <taxon>Pezizomycotina</taxon>
        <taxon>Sordariomycetes</taxon>
        <taxon>Hypocreomycetidae</taxon>
        <taxon>Hypocreales</taxon>
        <taxon>Hypocreales incertae sedis</taxon>
        <taxon>Trichothecium</taxon>
    </lineage>
</organism>
<evidence type="ECO:0000313" key="2">
    <source>
        <dbReference type="Proteomes" id="UP001163324"/>
    </source>
</evidence>
<accession>A0ACC0UV40</accession>